<accession>A0A146JWG6</accession>
<evidence type="ECO:0000313" key="2">
    <source>
        <dbReference type="EMBL" id="JAP88922.1"/>
    </source>
</evidence>
<dbReference type="AlphaFoldDB" id="A0A146JWG6"/>
<keyword evidence="1" id="KW-0812">Transmembrane</keyword>
<feature type="non-terminal residue" evidence="2">
    <location>
        <position position="1"/>
    </location>
</feature>
<keyword evidence="1" id="KW-1133">Transmembrane helix</keyword>
<sequence>QSKSNDQIHVYVDPQSAVQSKQVKRLKLLSHRSCQILFCSLIFSVLICSIALFTVFFSQNSIQQIQYQITNDFTQNLLFATQFFPGQVTFRKDFLTIQKLNIKDLLQIKGFDFYGCNSVTQYNWMYITLQPGVYTWMNNNAYQPLIQSPYHIDYFCDNIYQQNKCPLNTQNSTFILFTNTEILFQQPDPQDCNTLTAQDQNKYNFIIGLQNLVDDQAFGASKIQLSFDDTKLFYFGSSFGLLFLVLMVVNLVRGCKHNKVCCFIWCPCFVSKKKMIQLRQSIQQENISKEKVHSTKPVIIEVKQPESSKSEEHIATLIPKAIPIGLAIDKQIK</sequence>
<feature type="transmembrane region" description="Helical" evidence="1">
    <location>
        <begin position="232"/>
        <end position="252"/>
    </location>
</feature>
<gene>
    <name evidence="2" type="ORF">TPC1_31583</name>
</gene>
<evidence type="ECO:0008006" key="3">
    <source>
        <dbReference type="Google" id="ProtNLM"/>
    </source>
</evidence>
<proteinExistence type="predicted"/>
<keyword evidence="1" id="KW-0472">Membrane</keyword>
<protein>
    <recommendedName>
        <fullName evidence="3">Transmembrane protein</fullName>
    </recommendedName>
</protein>
<evidence type="ECO:0000256" key="1">
    <source>
        <dbReference type="SAM" id="Phobius"/>
    </source>
</evidence>
<reference evidence="2" key="1">
    <citation type="submission" date="2015-07" db="EMBL/GenBank/DDBJ databases">
        <title>Adaptation to a free-living lifestyle via gene acquisitions in the diplomonad Trepomonas sp. PC1.</title>
        <authorList>
            <person name="Xu F."/>
            <person name="Jerlstrom-Hultqvist J."/>
            <person name="Kolisko M."/>
            <person name="Simpson A.G.B."/>
            <person name="Roger A.J."/>
            <person name="Svard S.G."/>
            <person name="Andersson J.O."/>
        </authorList>
    </citation>
    <scope>NUCLEOTIDE SEQUENCE</scope>
    <source>
        <strain evidence="2">PC1</strain>
    </source>
</reference>
<feature type="transmembrane region" description="Helical" evidence="1">
    <location>
        <begin position="35"/>
        <end position="57"/>
    </location>
</feature>
<name>A0A146JWG6_9EUKA</name>
<dbReference type="EMBL" id="GDID01007684">
    <property type="protein sequence ID" value="JAP88922.1"/>
    <property type="molecule type" value="Transcribed_RNA"/>
</dbReference>
<organism evidence="2">
    <name type="scientific">Trepomonas sp. PC1</name>
    <dbReference type="NCBI Taxonomy" id="1076344"/>
    <lineage>
        <taxon>Eukaryota</taxon>
        <taxon>Metamonada</taxon>
        <taxon>Diplomonadida</taxon>
        <taxon>Hexamitidae</taxon>
        <taxon>Hexamitinae</taxon>
        <taxon>Trepomonas</taxon>
    </lineage>
</organism>